<sequence>MEHDQITILQLLVELLKYGTTETPKTSNLVEAFGPWRAVVELVSEFCCENLLGKLGEPIASLSQLSIENIDDLGNSASFDGNSDGL</sequence>
<reference evidence="1" key="2">
    <citation type="submission" date="2019-01" db="UniProtKB">
        <authorList>
            <consortium name="EnsemblPlants"/>
        </authorList>
    </citation>
    <scope>IDENTIFICATION</scope>
    <source>
        <strain evidence="1">cv. Heinz 1706</strain>
    </source>
</reference>
<dbReference type="Gramene" id="Solyc01g068563.1.1">
    <property type="protein sequence ID" value="Solyc01g068563.1.1"/>
    <property type="gene ID" value="Solyc01g068563.1"/>
</dbReference>
<keyword evidence="2" id="KW-1185">Reference proteome</keyword>
<dbReference type="EnsemblPlants" id="Solyc01g068563.1.1">
    <property type="protein sequence ID" value="Solyc01g068563.1.1"/>
    <property type="gene ID" value="Solyc01g068563.1"/>
</dbReference>
<evidence type="ECO:0000313" key="1">
    <source>
        <dbReference type="EnsemblPlants" id="Solyc01g068563.1.1"/>
    </source>
</evidence>
<dbReference type="AlphaFoldDB" id="A0A3Q7EH74"/>
<evidence type="ECO:0000313" key="2">
    <source>
        <dbReference type="Proteomes" id="UP000004994"/>
    </source>
</evidence>
<dbReference type="Proteomes" id="UP000004994">
    <property type="component" value="Chromosome 1"/>
</dbReference>
<reference evidence="1" key="1">
    <citation type="journal article" date="2012" name="Nature">
        <title>The tomato genome sequence provides insights into fleshy fruit evolution.</title>
        <authorList>
            <consortium name="Tomato Genome Consortium"/>
        </authorList>
    </citation>
    <scope>NUCLEOTIDE SEQUENCE [LARGE SCALE GENOMIC DNA]</scope>
    <source>
        <strain evidence="1">cv. Heinz 1706</strain>
    </source>
</reference>
<accession>A0A3Q7EH74</accession>
<protein>
    <submittedName>
        <fullName evidence="1">Uncharacterized protein</fullName>
    </submittedName>
</protein>
<name>A0A3Q7EH74_SOLLC</name>
<dbReference type="InParanoid" id="A0A3Q7EH74"/>
<organism evidence="1">
    <name type="scientific">Solanum lycopersicum</name>
    <name type="common">Tomato</name>
    <name type="synonym">Lycopersicon esculentum</name>
    <dbReference type="NCBI Taxonomy" id="4081"/>
    <lineage>
        <taxon>Eukaryota</taxon>
        <taxon>Viridiplantae</taxon>
        <taxon>Streptophyta</taxon>
        <taxon>Embryophyta</taxon>
        <taxon>Tracheophyta</taxon>
        <taxon>Spermatophyta</taxon>
        <taxon>Magnoliopsida</taxon>
        <taxon>eudicotyledons</taxon>
        <taxon>Gunneridae</taxon>
        <taxon>Pentapetalae</taxon>
        <taxon>asterids</taxon>
        <taxon>lamiids</taxon>
        <taxon>Solanales</taxon>
        <taxon>Solanaceae</taxon>
        <taxon>Solanoideae</taxon>
        <taxon>Solaneae</taxon>
        <taxon>Solanum</taxon>
        <taxon>Solanum subgen. Lycopersicon</taxon>
    </lineage>
</organism>
<proteinExistence type="predicted"/>